<protein>
    <submittedName>
        <fullName evidence="2">Uncharacterized protein</fullName>
    </submittedName>
</protein>
<feature type="region of interest" description="Disordered" evidence="1">
    <location>
        <begin position="63"/>
        <end position="88"/>
    </location>
</feature>
<organism evidence="2 3">
    <name type="scientific">Plicaturopsis crispa FD-325 SS-3</name>
    <dbReference type="NCBI Taxonomy" id="944288"/>
    <lineage>
        <taxon>Eukaryota</taxon>
        <taxon>Fungi</taxon>
        <taxon>Dikarya</taxon>
        <taxon>Basidiomycota</taxon>
        <taxon>Agaricomycotina</taxon>
        <taxon>Agaricomycetes</taxon>
        <taxon>Agaricomycetidae</taxon>
        <taxon>Amylocorticiales</taxon>
        <taxon>Amylocorticiaceae</taxon>
        <taxon>Plicatura</taxon>
        <taxon>Plicaturopsis crispa</taxon>
    </lineage>
</organism>
<evidence type="ECO:0000313" key="3">
    <source>
        <dbReference type="Proteomes" id="UP000053263"/>
    </source>
</evidence>
<dbReference type="OrthoDB" id="2587968at2759"/>
<gene>
    <name evidence="2" type="ORF">PLICRDRAFT_46056</name>
</gene>
<sequence length="282" mass="32697">MAFAKTTVSALRGLQVLRPLEISLRTHNAYSTPRSRDLVCDILNRRPHLTTKELYDFIPKPAPKAKKSPVVSSLQGPPKSVKSKARRVVTRNPEIPSITYLKKVVLRDLEQRKYIEKFLKHRPITDQEFERRQRSMTREQRRELLNGPRPTTPVHVWRIPDFMIAANAYFKRGEEKRLAKERQTPLAIRETGIEDDLGHLNKRRRRMRLMKRVKEMKLMKRVEAKRAPRVELRGKLRTRAKAKAGIDVGIAPDREHSVGYEGEEGEGEVAGEISQKEVKYIA</sequence>
<dbReference type="EMBL" id="KN832570">
    <property type="protein sequence ID" value="KII84663.1"/>
    <property type="molecule type" value="Genomic_DNA"/>
</dbReference>
<proteinExistence type="predicted"/>
<evidence type="ECO:0000313" key="2">
    <source>
        <dbReference type="EMBL" id="KII84663.1"/>
    </source>
</evidence>
<dbReference type="Proteomes" id="UP000053263">
    <property type="component" value="Unassembled WGS sequence"/>
</dbReference>
<keyword evidence="3" id="KW-1185">Reference proteome</keyword>
<name>A0A0C9T8V2_PLICR</name>
<reference evidence="2 3" key="1">
    <citation type="submission" date="2014-06" db="EMBL/GenBank/DDBJ databases">
        <title>Evolutionary Origins and Diversification of the Mycorrhizal Mutualists.</title>
        <authorList>
            <consortium name="DOE Joint Genome Institute"/>
            <consortium name="Mycorrhizal Genomics Consortium"/>
            <person name="Kohler A."/>
            <person name="Kuo A."/>
            <person name="Nagy L.G."/>
            <person name="Floudas D."/>
            <person name="Copeland A."/>
            <person name="Barry K.W."/>
            <person name="Cichocki N."/>
            <person name="Veneault-Fourrey C."/>
            <person name="LaButti K."/>
            <person name="Lindquist E.A."/>
            <person name="Lipzen A."/>
            <person name="Lundell T."/>
            <person name="Morin E."/>
            <person name="Murat C."/>
            <person name="Riley R."/>
            <person name="Ohm R."/>
            <person name="Sun H."/>
            <person name="Tunlid A."/>
            <person name="Henrissat B."/>
            <person name="Grigoriev I.V."/>
            <person name="Hibbett D.S."/>
            <person name="Martin F."/>
        </authorList>
    </citation>
    <scope>NUCLEOTIDE SEQUENCE [LARGE SCALE GENOMIC DNA]</scope>
    <source>
        <strain evidence="2 3">FD-325 SS-3</strain>
    </source>
</reference>
<accession>A0A0C9T8V2</accession>
<dbReference type="AlphaFoldDB" id="A0A0C9T8V2"/>
<dbReference type="HOGENOM" id="CLU_987381_0_0_1"/>
<evidence type="ECO:0000256" key="1">
    <source>
        <dbReference type="SAM" id="MobiDB-lite"/>
    </source>
</evidence>